<name>R6U2Q5_9BACT</name>
<comment type="similarity">
    <text evidence="2">Belongs to the prokaryotic riboflavin transporter (P-RFT) (TC 2.A.87) family.</text>
</comment>
<keyword evidence="4" id="KW-1003">Cell membrane</keyword>
<feature type="transmembrane region" description="Helical" evidence="8">
    <location>
        <begin position="46"/>
        <end position="68"/>
    </location>
</feature>
<proteinExistence type="inferred from homology"/>
<evidence type="ECO:0000256" key="2">
    <source>
        <dbReference type="ARBA" id="ARBA00005540"/>
    </source>
</evidence>
<keyword evidence="3" id="KW-0813">Transport</keyword>
<accession>R6U2Q5</accession>
<dbReference type="GO" id="GO:0005886">
    <property type="term" value="C:plasma membrane"/>
    <property type="evidence" value="ECO:0007669"/>
    <property type="project" value="UniProtKB-SubCell"/>
</dbReference>
<dbReference type="AlphaFoldDB" id="R6U2Q5"/>
<evidence type="ECO:0000313" key="9">
    <source>
        <dbReference type="EMBL" id="CDC74376.1"/>
    </source>
</evidence>
<evidence type="ECO:0000256" key="5">
    <source>
        <dbReference type="ARBA" id="ARBA00022692"/>
    </source>
</evidence>
<comment type="subcellular location">
    <subcellularLocation>
        <location evidence="1">Cell membrane</location>
        <topology evidence="1">Multi-pass membrane protein</topology>
    </subcellularLocation>
</comment>
<feature type="transmembrane region" description="Helical" evidence="8">
    <location>
        <begin position="80"/>
        <end position="103"/>
    </location>
</feature>
<dbReference type="InterPro" id="IPR024529">
    <property type="entry name" value="ECF_trnsprt_substrate-spec"/>
</dbReference>
<evidence type="ECO:0000256" key="7">
    <source>
        <dbReference type="ARBA" id="ARBA00023136"/>
    </source>
</evidence>
<dbReference type="EMBL" id="CBFW010000215">
    <property type="protein sequence ID" value="CDC74376.1"/>
    <property type="molecule type" value="Genomic_DNA"/>
</dbReference>
<evidence type="ECO:0000256" key="4">
    <source>
        <dbReference type="ARBA" id="ARBA00022475"/>
    </source>
</evidence>
<evidence type="ECO:0000256" key="8">
    <source>
        <dbReference type="SAM" id="Phobius"/>
    </source>
</evidence>
<feature type="transmembrane region" description="Helical" evidence="8">
    <location>
        <begin position="115"/>
        <end position="140"/>
    </location>
</feature>
<evidence type="ECO:0008006" key="11">
    <source>
        <dbReference type="Google" id="ProtNLM"/>
    </source>
</evidence>
<keyword evidence="5 8" id="KW-0812">Transmembrane</keyword>
<dbReference type="Gene3D" id="1.10.1760.20">
    <property type="match status" value="1"/>
</dbReference>
<evidence type="ECO:0000256" key="3">
    <source>
        <dbReference type="ARBA" id="ARBA00022448"/>
    </source>
</evidence>
<keyword evidence="6 8" id="KW-1133">Transmembrane helix</keyword>
<feature type="transmembrane region" description="Helical" evidence="8">
    <location>
        <begin position="12"/>
        <end position="34"/>
    </location>
</feature>
<dbReference type="InterPro" id="IPR025720">
    <property type="entry name" value="RibU"/>
</dbReference>
<dbReference type="GO" id="GO:0032217">
    <property type="term" value="F:riboflavin transmembrane transporter activity"/>
    <property type="evidence" value="ECO:0007669"/>
    <property type="project" value="InterPro"/>
</dbReference>
<comment type="caution">
    <text evidence="9">The sequence shown here is derived from an EMBL/GenBank/DDBJ whole genome shotgun (WGS) entry which is preliminary data.</text>
</comment>
<dbReference type="Proteomes" id="UP000017938">
    <property type="component" value="Unassembled WGS sequence"/>
</dbReference>
<sequence>MTNRKYNERMRVLTLTAMFCAIAYVVMFVLKISGIGGFLTFDVKDAIIAAAAMLLGPAAGAVISFIVALLEMVTVSTTGIWGAIMNFVSSAAFAVTASAVYNYAPKIKKTVTGAWCGLGVSIIGTTVVMLGMNLIITPIYTHMPTEAVAGMIAPLLLPFNLIKCVLNAALVMIIYKPISLTLRKSGFFAASGGAEKKETYFSKLTLLVFLISAAVAAVCVVLLIRVFGGHFNVFG</sequence>
<feature type="transmembrane region" description="Helical" evidence="8">
    <location>
        <begin position="204"/>
        <end position="227"/>
    </location>
</feature>
<protein>
    <recommendedName>
        <fullName evidence="11">Riboflavin transporter</fullName>
    </recommendedName>
</protein>
<dbReference type="Pfam" id="PF12822">
    <property type="entry name" value="ECF_trnsprt"/>
    <property type="match status" value="1"/>
</dbReference>
<keyword evidence="7 8" id="KW-0472">Membrane</keyword>
<dbReference type="PANTHER" id="PTHR38438:SF1">
    <property type="entry name" value="RIBOFLAVIN TRANSPORTER RIBU"/>
    <property type="match status" value="1"/>
</dbReference>
<evidence type="ECO:0000256" key="1">
    <source>
        <dbReference type="ARBA" id="ARBA00004651"/>
    </source>
</evidence>
<evidence type="ECO:0000313" key="10">
    <source>
        <dbReference type="Proteomes" id="UP000017938"/>
    </source>
</evidence>
<feature type="transmembrane region" description="Helical" evidence="8">
    <location>
        <begin position="152"/>
        <end position="175"/>
    </location>
</feature>
<reference evidence="9" key="1">
    <citation type="submission" date="2012-11" db="EMBL/GenBank/DDBJ databases">
        <title>Dependencies among metagenomic species, viruses, plasmids and units of genetic variation.</title>
        <authorList>
            <person name="Nielsen H.B."/>
            <person name="Almeida M."/>
            <person name="Juncker A.S."/>
            <person name="Rasmussen S."/>
            <person name="Li J."/>
            <person name="Sunagawa S."/>
            <person name="Plichta D."/>
            <person name="Gautier L."/>
            <person name="Le Chatelier E."/>
            <person name="Peletier E."/>
            <person name="Bonde I."/>
            <person name="Nielsen T."/>
            <person name="Manichanh C."/>
            <person name="Arumugam M."/>
            <person name="Batto J."/>
            <person name="Santos M.B.Q.D."/>
            <person name="Blom N."/>
            <person name="Borruel N."/>
            <person name="Burgdorf K.S."/>
            <person name="Boumezbeur F."/>
            <person name="Casellas F."/>
            <person name="Dore J."/>
            <person name="Guarner F."/>
            <person name="Hansen T."/>
            <person name="Hildebrand F."/>
            <person name="Kaas R.S."/>
            <person name="Kennedy S."/>
            <person name="Kristiansen K."/>
            <person name="Kultima J.R."/>
            <person name="Leonard P."/>
            <person name="Levenez F."/>
            <person name="Lund O."/>
            <person name="Moumen B."/>
            <person name="Le Paslier D."/>
            <person name="Pons N."/>
            <person name="Pedersen O."/>
            <person name="Prifti E."/>
            <person name="Qin J."/>
            <person name="Raes J."/>
            <person name="Tap J."/>
            <person name="Tims S."/>
            <person name="Ussery D.W."/>
            <person name="Yamada T."/>
            <person name="MetaHit consortium"/>
            <person name="Renault P."/>
            <person name="Sicheritz-Ponten T."/>
            <person name="Bork P."/>
            <person name="Wang J."/>
            <person name="Brunak S."/>
            <person name="Ehrlich S.D."/>
        </authorList>
    </citation>
    <scope>NUCLEOTIDE SEQUENCE [LARGE SCALE GENOMIC DNA]</scope>
</reference>
<gene>
    <name evidence="9" type="ORF">BN580_01490</name>
</gene>
<evidence type="ECO:0000256" key="6">
    <source>
        <dbReference type="ARBA" id="ARBA00022989"/>
    </source>
</evidence>
<organism evidence="9 10">
    <name type="scientific">Candidatus Colimorpha enterica</name>
    <dbReference type="NCBI Taxonomy" id="3083063"/>
    <lineage>
        <taxon>Bacteria</taxon>
        <taxon>Pseudomonadati</taxon>
        <taxon>Bacteroidota</taxon>
        <taxon>Bacteroidia</taxon>
        <taxon>Bacteroidales</taxon>
        <taxon>Candidatus Colimorpha</taxon>
    </lineage>
</organism>
<dbReference type="PANTHER" id="PTHR38438">
    <property type="entry name" value="RIBOFLAVIN TRANSPORTER RIBU"/>
    <property type="match status" value="1"/>
</dbReference>